<dbReference type="EMBL" id="CP001287">
    <property type="protein sequence ID" value="ACK65760.1"/>
    <property type="molecule type" value="Genomic_DNA"/>
</dbReference>
<keyword evidence="1" id="KW-1133">Transmembrane helix</keyword>
<dbReference type="Proteomes" id="UP000008204">
    <property type="component" value="Chromosome"/>
</dbReference>
<evidence type="ECO:0000313" key="3">
    <source>
        <dbReference type="Proteomes" id="UP000008204"/>
    </source>
</evidence>
<dbReference type="AlphaFoldDB" id="B7JW71"/>
<proteinExistence type="predicted"/>
<protein>
    <recommendedName>
        <fullName evidence="4">Prepilin-type N-terminal cleavage/methylation domain-containing protein</fullName>
    </recommendedName>
</protein>
<keyword evidence="1" id="KW-0812">Transmembrane</keyword>
<name>B7JW71_RIPO1</name>
<sequence>MLKNYLKLLQKSRREAGYTLAELMMAASLTLVVVGAAGFGLVTILRENKFANATNTTQSNVNQAAQFITDEIRNADQIETNLTNLSTDAPSYNSSGKTTVLALKIPRVPERVIYYLETPGSSVWRGPLVLKRFGPGFDLDGTYDTTQLDPDSWQNEALIDAIPNSSSGTTTCDTGFTRVPSNNADIKGFFVCVQSGGKLAKIYLTGTSSNELGVNNTSRSANSRYNKKVNYQVVTQAFAAAEYSGATGLTFPDFAVYDSGIVPEGSGTIETQPGLVDTSLTGCIGLTTPDVTTQLDGTDATGNSFARGQDITFNVSCGLTTASSGDSTDAKYYTDGEEVPAAIRSILQSKLGSTTVASNGTLNLDDNQILYLFDLDDVDRNFVPDDAYLLVTIEN</sequence>
<keyword evidence="1" id="KW-0472">Membrane</keyword>
<feature type="transmembrane region" description="Helical" evidence="1">
    <location>
        <begin position="20"/>
        <end position="45"/>
    </location>
</feature>
<evidence type="ECO:0008006" key="4">
    <source>
        <dbReference type="Google" id="ProtNLM"/>
    </source>
</evidence>
<reference evidence="3" key="1">
    <citation type="journal article" date="2011" name="MBio">
        <title>Novel metabolic attributes of the genus Cyanothece, comprising a group of unicellular nitrogen-fixing Cyanobacteria.</title>
        <authorList>
            <person name="Bandyopadhyay A."/>
            <person name="Elvitigala T."/>
            <person name="Welsh E."/>
            <person name="Stockel J."/>
            <person name="Liberton M."/>
            <person name="Min H."/>
            <person name="Sherman L.A."/>
            <person name="Pakrasi H.B."/>
        </authorList>
    </citation>
    <scope>NUCLEOTIDE SEQUENCE [LARGE SCALE GENOMIC DNA]</scope>
    <source>
        <strain evidence="3">PCC 8801</strain>
    </source>
</reference>
<dbReference type="HOGENOM" id="CLU_672161_0_0_3"/>
<dbReference type="RefSeq" id="WP_012595033.1">
    <property type="nucleotide sequence ID" value="NC_011726.1"/>
</dbReference>
<gene>
    <name evidence="2" type="ordered locus">PCC8801_1712</name>
</gene>
<evidence type="ECO:0000313" key="2">
    <source>
        <dbReference type="EMBL" id="ACK65760.1"/>
    </source>
</evidence>
<organism evidence="2 3">
    <name type="scientific">Rippkaea orientalis (strain PCC 8801 / RF-1)</name>
    <name type="common">Cyanothece sp. (strain PCC 8801)</name>
    <dbReference type="NCBI Taxonomy" id="41431"/>
    <lineage>
        <taxon>Bacteria</taxon>
        <taxon>Bacillati</taxon>
        <taxon>Cyanobacteriota</taxon>
        <taxon>Cyanophyceae</taxon>
        <taxon>Oscillatoriophycideae</taxon>
        <taxon>Chroococcales</taxon>
        <taxon>Aphanothecaceae</taxon>
        <taxon>Rippkaea</taxon>
        <taxon>Rippkaea orientalis</taxon>
    </lineage>
</organism>
<keyword evidence="3" id="KW-1185">Reference proteome</keyword>
<dbReference type="OrthoDB" id="568963at2"/>
<dbReference type="eggNOG" id="COG4795">
    <property type="taxonomic scope" value="Bacteria"/>
</dbReference>
<evidence type="ECO:0000256" key="1">
    <source>
        <dbReference type="SAM" id="Phobius"/>
    </source>
</evidence>
<dbReference type="KEGG" id="cyp:PCC8801_1712"/>
<dbReference type="STRING" id="41431.PCC8801_1712"/>
<accession>B7JW71</accession>